<dbReference type="InterPro" id="IPR023378">
    <property type="entry name" value="YheA/YmcA-like_dom_sf"/>
</dbReference>
<gene>
    <name evidence="2" type="ORF">JZ786_12570</name>
</gene>
<keyword evidence="3" id="KW-1185">Reference proteome</keyword>
<dbReference type="EMBL" id="CP071182">
    <property type="protein sequence ID" value="QSO45425.1"/>
    <property type="molecule type" value="Genomic_DNA"/>
</dbReference>
<evidence type="ECO:0000313" key="2">
    <source>
        <dbReference type="EMBL" id="QSO45425.1"/>
    </source>
</evidence>
<dbReference type="SUPFAM" id="SSF158622">
    <property type="entry name" value="YheA/YmcA-like"/>
    <property type="match status" value="1"/>
</dbReference>
<dbReference type="KEGG" id="afx:JZ786_12570"/>
<dbReference type="InterPro" id="IPR052767">
    <property type="entry name" value="Bact_com_dev_regulator"/>
</dbReference>
<organism evidence="2 3">
    <name type="scientific">Alicyclobacillus mengziensis</name>
    <dbReference type="NCBI Taxonomy" id="2931921"/>
    <lineage>
        <taxon>Bacteria</taxon>
        <taxon>Bacillati</taxon>
        <taxon>Bacillota</taxon>
        <taxon>Bacilli</taxon>
        <taxon>Bacillales</taxon>
        <taxon>Alicyclobacillaceae</taxon>
        <taxon>Alicyclobacillus</taxon>
    </lineage>
</organism>
<dbReference type="Proteomes" id="UP000663505">
    <property type="component" value="Chromosome"/>
</dbReference>
<name>A0A9X7Z5M7_9BACL</name>
<dbReference type="InterPro" id="IPR010368">
    <property type="entry name" value="Com_YlbF"/>
</dbReference>
<feature type="region of interest" description="Disordered" evidence="1">
    <location>
        <begin position="121"/>
        <end position="141"/>
    </location>
</feature>
<dbReference type="Pfam" id="PF06133">
    <property type="entry name" value="Com_YlbF"/>
    <property type="match status" value="1"/>
</dbReference>
<evidence type="ECO:0000256" key="1">
    <source>
        <dbReference type="SAM" id="MobiDB-lite"/>
    </source>
</evidence>
<sequence>MSHELLLTKADDIGRSIARSECARQFWQAREKMAKNPQAQSLFEDLKLKTNNKLGLMQAVGSNHPKLKELDAQIEAIETKLYEIPVAMQYKDAQDELNAIMQELMSALMDRLSTELPLEFGPRQGCGQGPDGNGCNCGERD</sequence>
<protein>
    <submittedName>
        <fullName evidence="2">YlbF family regulator</fullName>
    </submittedName>
</protein>
<proteinExistence type="predicted"/>
<dbReference type="RefSeq" id="WP_206654793.1">
    <property type="nucleotide sequence ID" value="NZ_CP071182.1"/>
</dbReference>
<evidence type="ECO:0000313" key="3">
    <source>
        <dbReference type="Proteomes" id="UP000663505"/>
    </source>
</evidence>
<dbReference type="AlphaFoldDB" id="A0A9X7Z5M7"/>
<dbReference type="Gene3D" id="1.20.1500.10">
    <property type="entry name" value="YheA/YmcA-like"/>
    <property type="match status" value="1"/>
</dbReference>
<dbReference type="PANTHER" id="PTHR38448">
    <property type="entry name" value="REGULATORY PROTEIN YLBF-RELATED"/>
    <property type="match status" value="1"/>
</dbReference>
<accession>A0A9X7Z5M7</accession>
<dbReference type="PANTHER" id="PTHR38448:SF1">
    <property type="entry name" value="YLBF FAMILY REGULATOR"/>
    <property type="match status" value="1"/>
</dbReference>
<reference evidence="2 3" key="1">
    <citation type="submission" date="2021-02" db="EMBL/GenBank/DDBJ databases">
        <title>Alicyclobacillus curvatus sp. nov. and Alicyclobacillus mengziensis sp. nov., two acidophilic bacteria isolated from acid mine drainage.</title>
        <authorList>
            <person name="Huang Y."/>
        </authorList>
    </citation>
    <scope>NUCLEOTIDE SEQUENCE [LARGE SCALE GENOMIC DNA]</scope>
    <source>
        <strain evidence="2 3">S30H14</strain>
    </source>
</reference>